<protein>
    <submittedName>
        <fullName evidence="1">Protein tyrosine phosphatase</fullName>
    </submittedName>
</protein>
<accession>A0A6L7G627</accession>
<dbReference type="InterPro" id="IPR029021">
    <property type="entry name" value="Prot-tyrosine_phosphatase-like"/>
</dbReference>
<dbReference type="Proteomes" id="UP000477911">
    <property type="component" value="Unassembled WGS sequence"/>
</dbReference>
<dbReference type="InterPro" id="IPR026893">
    <property type="entry name" value="Tyr/Ser_Pase_IphP-type"/>
</dbReference>
<dbReference type="Gene3D" id="3.90.190.10">
    <property type="entry name" value="Protein tyrosine phosphatase superfamily"/>
    <property type="match status" value="1"/>
</dbReference>
<evidence type="ECO:0000313" key="1">
    <source>
        <dbReference type="EMBL" id="MXN18977.1"/>
    </source>
</evidence>
<dbReference type="SUPFAM" id="SSF52799">
    <property type="entry name" value="(Phosphotyrosine protein) phosphatases II"/>
    <property type="match status" value="1"/>
</dbReference>
<proteinExistence type="predicted"/>
<name>A0A6L7G627_9RHOB</name>
<reference evidence="1 2" key="1">
    <citation type="submission" date="2019-12" db="EMBL/GenBank/DDBJ databases">
        <authorList>
            <person name="Li M."/>
        </authorList>
    </citation>
    <scope>NUCLEOTIDE SEQUENCE [LARGE SCALE GENOMIC DNA]</scope>
    <source>
        <strain evidence="1 2">GBMRC 2024</strain>
    </source>
</reference>
<sequence>MTIGARFKAWECRMRRHYNCDLSCPENRRRARIYNLWFDHAILRKYWSNFATVAPGVYRCNHPDRRQLARMKAKGITTVLSLRGLGHSAHFLTERENCAELGLAFSVCRLNARRAVPKEDIQEVIAAFRTLPRPFVMHCKSGADRAGFASAIYLMTIEGRPVKEARRMLCMRHVHFRWTKTGVLDHTLDLYAAHNAENPIGFEDWLEHHYDPVAIQADFNARPWWRRMGWNL</sequence>
<dbReference type="GO" id="GO:0004721">
    <property type="term" value="F:phosphoprotein phosphatase activity"/>
    <property type="evidence" value="ECO:0007669"/>
    <property type="project" value="InterPro"/>
</dbReference>
<keyword evidence="2" id="KW-1185">Reference proteome</keyword>
<dbReference type="Pfam" id="PF13350">
    <property type="entry name" value="Y_phosphatase3"/>
    <property type="match status" value="1"/>
</dbReference>
<dbReference type="AlphaFoldDB" id="A0A6L7G627"/>
<comment type="caution">
    <text evidence="1">The sequence shown here is derived from an EMBL/GenBank/DDBJ whole genome shotgun (WGS) entry which is preliminary data.</text>
</comment>
<gene>
    <name evidence="1" type="ORF">GR170_14105</name>
</gene>
<evidence type="ECO:0000313" key="2">
    <source>
        <dbReference type="Proteomes" id="UP000477911"/>
    </source>
</evidence>
<organism evidence="1 2">
    <name type="scientific">Pseudooceanicola albus</name>
    <dbReference type="NCBI Taxonomy" id="2692189"/>
    <lineage>
        <taxon>Bacteria</taxon>
        <taxon>Pseudomonadati</taxon>
        <taxon>Pseudomonadota</taxon>
        <taxon>Alphaproteobacteria</taxon>
        <taxon>Rhodobacterales</taxon>
        <taxon>Paracoccaceae</taxon>
        <taxon>Pseudooceanicola</taxon>
    </lineage>
</organism>
<dbReference type="EMBL" id="WUMU01000016">
    <property type="protein sequence ID" value="MXN18977.1"/>
    <property type="molecule type" value="Genomic_DNA"/>
</dbReference>